<dbReference type="STRING" id="418495.SAMN05216215_105241"/>
<organism evidence="2 3">
    <name type="scientific">Saccharopolyspora shandongensis</name>
    <dbReference type="NCBI Taxonomy" id="418495"/>
    <lineage>
        <taxon>Bacteria</taxon>
        <taxon>Bacillati</taxon>
        <taxon>Actinomycetota</taxon>
        <taxon>Actinomycetes</taxon>
        <taxon>Pseudonocardiales</taxon>
        <taxon>Pseudonocardiaceae</taxon>
        <taxon>Saccharopolyspora</taxon>
    </lineage>
</organism>
<protein>
    <submittedName>
        <fullName evidence="2">Uncharacterized protein</fullName>
    </submittedName>
</protein>
<name>A0A1H3R953_9PSEU</name>
<evidence type="ECO:0000313" key="2">
    <source>
        <dbReference type="EMBL" id="SDZ21778.1"/>
    </source>
</evidence>
<dbReference type="Proteomes" id="UP000199529">
    <property type="component" value="Unassembled WGS sequence"/>
</dbReference>
<gene>
    <name evidence="2" type="ORF">SAMN05216215_105241</name>
</gene>
<dbReference type="EMBL" id="FNOK01000052">
    <property type="protein sequence ID" value="SDZ21778.1"/>
    <property type="molecule type" value="Genomic_DNA"/>
</dbReference>
<dbReference type="RefSeq" id="WP_177226881.1">
    <property type="nucleotide sequence ID" value="NZ_FNOK01000052.1"/>
</dbReference>
<evidence type="ECO:0000313" key="3">
    <source>
        <dbReference type="Proteomes" id="UP000199529"/>
    </source>
</evidence>
<reference evidence="3" key="1">
    <citation type="submission" date="2016-10" db="EMBL/GenBank/DDBJ databases">
        <authorList>
            <person name="Varghese N."/>
            <person name="Submissions S."/>
        </authorList>
    </citation>
    <scope>NUCLEOTIDE SEQUENCE [LARGE SCALE GENOMIC DNA]</scope>
    <source>
        <strain evidence="3">CGMCC 4.3530</strain>
    </source>
</reference>
<feature type="region of interest" description="Disordered" evidence="1">
    <location>
        <begin position="1"/>
        <end position="52"/>
    </location>
</feature>
<dbReference type="AlphaFoldDB" id="A0A1H3R953"/>
<accession>A0A1H3R953</accession>
<proteinExistence type="predicted"/>
<keyword evidence="3" id="KW-1185">Reference proteome</keyword>
<feature type="compositionally biased region" description="Low complexity" evidence="1">
    <location>
        <begin position="8"/>
        <end position="21"/>
    </location>
</feature>
<evidence type="ECO:0000256" key="1">
    <source>
        <dbReference type="SAM" id="MobiDB-lite"/>
    </source>
</evidence>
<sequence length="52" mass="5798">MTQQSHVDTTTNPAAANGAADTEPEPTQWPRQENPEATFYDHEDSHLILGYN</sequence>